<dbReference type="InterPro" id="IPR001611">
    <property type="entry name" value="Leu-rich_rpt"/>
</dbReference>
<evidence type="ECO:0000256" key="8">
    <source>
        <dbReference type="SAM" id="Phobius"/>
    </source>
</evidence>
<evidence type="ECO:0000256" key="2">
    <source>
        <dbReference type="ARBA" id="ARBA00022614"/>
    </source>
</evidence>
<dbReference type="Pfam" id="PF08263">
    <property type="entry name" value="LRRNT_2"/>
    <property type="match status" value="1"/>
</dbReference>
<dbReference type="GO" id="GO:0016020">
    <property type="term" value="C:membrane"/>
    <property type="evidence" value="ECO:0007669"/>
    <property type="project" value="UniProtKB-SubCell"/>
</dbReference>
<evidence type="ECO:0000256" key="3">
    <source>
        <dbReference type="ARBA" id="ARBA00022692"/>
    </source>
</evidence>
<dbReference type="PROSITE" id="PS50011">
    <property type="entry name" value="PROTEIN_KINASE_DOM"/>
    <property type="match status" value="1"/>
</dbReference>
<dbReference type="PRINTS" id="PR00019">
    <property type="entry name" value="LEURICHRPT"/>
</dbReference>
<dbReference type="CDD" id="cd14066">
    <property type="entry name" value="STKc_IRAK"/>
    <property type="match status" value="1"/>
</dbReference>
<accession>A0AAV0DFW8</accession>
<evidence type="ECO:0000313" key="13">
    <source>
        <dbReference type="Proteomes" id="UP001152523"/>
    </source>
</evidence>
<dbReference type="Gene3D" id="1.10.510.10">
    <property type="entry name" value="Transferase(Phosphotransferase) domain 1"/>
    <property type="match status" value="1"/>
</dbReference>
<dbReference type="InterPro" id="IPR000719">
    <property type="entry name" value="Prot_kinase_dom"/>
</dbReference>
<dbReference type="InterPro" id="IPR001245">
    <property type="entry name" value="Ser-Thr/Tyr_kinase_cat_dom"/>
</dbReference>
<evidence type="ECO:0000256" key="7">
    <source>
        <dbReference type="ARBA" id="ARBA00023136"/>
    </source>
</evidence>
<evidence type="ECO:0000256" key="9">
    <source>
        <dbReference type="SAM" id="SignalP"/>
    </source>
</evidence>
<name>A0AAV0DFW8_9ASTE</name>
<keyword evidence="2" id="KW-0433">Leucine-rich repeat</keyword>
<organism evidence="11 13">
    <name type="scientific">Cuscuta epithymum</name>
    <dbReference type="NCBI Taxonomy" id="186058"/>
    <lineage>
        <taxon>Eukaryota</taxon>
        <taxon>Viridiplantae</taxon>
        <taxon>Streptophyta</taxon>
        <taxon>Embryophyta</taxon>
        <taxon>Tracheophyta</taxon>
        <taxon>Spermatophyta</taxon>
        <taxon>Magnoliopsida</taxon>
        <taxon>eudicotyledons</taxon>
        <taxon>Gunneridae</taxon>
        <taxon>Pentapetalae</taxon>
        <taxon>asterids</taxon>
        <taxon>lamiids</taxon>
        <taxon>Solanales</taxon>
        <taxon>Convolvulaceae</taxon>
        <taxon>Cuscuteae</taxon>
        <taxon>Cuscuta</taxon>
        <taxon>Cuscuta subgen. Cuscuta</taxon>
    </lineage>
</organism>
<evidence type="ECO:0000313" key="12">
    <source>
        <dbReference type="EMBL" id="CAH9139338.1"/>
    </source>
</evidence>
<feature type="transmembrane region" description="Helical" evidence="8">
    <location>
        <begin position="220"/>
        <end position="245"/>
    </location>
</feature>
<dbReference type="Gene3D" id="3.80.10.10">
    <property type="entry name" value="Ribonuclease Inhibitor"/>
    <property type="match status" value="1"/>
</dbReference>
<evidence type="ECO:0000256" key="6">
    <source>
        <dbReference type="ARBA" id="ARBA00022989"/>
    </source>
</evidence>
<dbReference type="SUPFAM" id="SSF52058">
    <property type="entry name" value="L domain-like"/>
    <property type="match status" value="1"/>
</dbReference>
<keyword evidence="5" id="KW-0677">Repeat</keyword>
<dbReference type="GO" id="GO:0005524">
    <property type="term" value="F:ATP binding"/>
    <property type="evidence" value="ECO:0007669"/>
    <property type="project" value="InterPro"/>
</dbReference>
<dbReference type="Pfam" id="PF13855">
    <property type="entry name" value="LRR_8"/>
    <property type="match status" value="1"/>
</dbReference>
<dbReference type="InterPro" id="IPR013210">
    <property type="entry name" value="LRR_N_plant-typ"/>
</dbReference>
<dbReference type="PANTHER" id="PTHR48007">
    <property type="entry name" value="LEUCINE-RICH REPEAT RECEPTOR-LIKE PROTEIN KINASE PXC1"/>
    <property type="match status" value="1"/>
</dbReference>
<evidence type="ECO:0000256" key="1">
    <source>
        <dbReference type="ARBA" id="ARBA00004370"/>
    </source>
</evidence>
<evidence type="ECO:0000256" key="4">
    <source>
        <dbReference type="ARBA" id="ARBA00022729"/>
    </source>
</evidence>
<evidence type="ECO:0000259" key="10">
    <source>
        <dbReference type="PROSITE" id="PS50011"/>
    </source>
</evidence>
<evidence type="ECO:0000313" key="11">
    <source>
        <dbReference type="EMBL" id="CAH9099641.1"/>
    </source>
</evidence>
<dbReference type="Proteomes" id="UP001152523">
    <property type="component" value="Unassembled WGS sequence"/>
</dbReference>
<dbReference type="AlphaFoldDB" id="A0AAV0DFW8"/>
<evidence type="ECO:0000256" key="5">
    <source>
        <dbReference type="ARBA" id="ARBA00022737"/>
    </source>
</evidence>
<feature type="domain" description="Protein kinase" evidence="10">
    <location>
        <begin position="293"/>
        <end position="579"/>
    </location>
</feature>
<dbReference type="PANTHER" id="PTHR48007:SF86">
    <property type="entry name" value="(WILD MALAYSIAN BANANA) HYPOTHETICAL PROTEIN"/>
    <property type="match status" value="1"/>
</dbReference>
<reference evidence="11" key="1">
    <citation type="submission" date="2022-07" db="EMBL/GenBank/DDBJ databases">
        <authorList>
            <person name="Macas J."/>
            <person name="Novak P."/>
            <person name="Neumann P."/>
        </authorList>
    </citation>
    <scope>NUCLEOTIDE SEQUENCE</scope>
</reference>
<dbReference type="EMBL" id="CAMAPF010001015">
    <property type="protein sequence ID" value="CAH9139338.1"/>
    <property type="molecule type" value="Genomic_DNA"/>
</dbReference>
<dbReference type="SUPFAM" id="SSF56112">
    <property type="entry name" value="Protein kinase-like (PK-like)"/>
    <property type="match status" value="1"/>
</dbReference>
<sequence length="603" mass="65876">MIPFHISSFLKSTILLVLIIIGGAEDDIKCLQGVKSSLRDPDGSLALWDFQNTTSGFICKFVGVTCWNDNENRVINLALQDMNLGGVVPGALQNCHNLQSLDLSGNGLSGTIPSQICHWLPYLVTLDLSNNHLTGTIPPDLVSCQYLNMIVLDGNKLTGNIPSQLSSLGRLKKFSVANNDLSGRLPSSFDSSDPSVFDFAGNKLCGGPAGKCGGLSKKNLAIIIAAGVFGAAASMLLGFGMWYWYFTKSANMTKRGYSWVGIFRDHKLAQVVLFQKPLVKLKLVDLLAATNNFGEENIISSTKTGTTYKAVLRDGSALAIKRLSYCKVGEKHFRVEVNRLGQLRHPNLVPLLGFCTVEEEKLLVYKHLSNGTLYSVLHGNPSMLDWPTRFRIGLGASRGLAWLHHGCQPPIIHQNFSSHVILLDEDFDARIMDFGSARLLMSAATSSNANESSFVDGNAGEFGYVAPEYASTMVPSTKGDTYSFGVVLLELATGQKPLEVSVAEEGLKGNLVDWVNRLMGSGRVKDAIDKCLCGKGNEEEIVQFLRIACHCVVSQPKDRWSMYQVSEALKKMAAAHHGVSEQYDEFPLILNEQDMKNSPMLQT</sequence>
<dbReference type="InterPro" id="IPR046959">
    <property type="entry name" value="PRK1-6/SRF4-like"/>
</dbReference>
<comment type="subcellular location">
    <subcellularLocation>
        <location evidence="1">Membrane</location>
    </subcellularLocation>
</comment>
<dbReference type="InterPro" id="IPR011009">
    <property type="entry name" value="Kinase-like_dom_sf"/>
</dbReference>
<feature type="chain" id="PRO_5044713347" description="Protein kinase domain-containing protein" evidence="9">
    <location>
        <begin position="25"/>
        <end position="603"/>
    </location>
</feature>
<dbReference type="EMBL" id="CAMAPF010000106">
    <property type="protein sequence ID" value="CAH9099641.1"/>
    <property type="molecule type" value="Genomic_DNA"/>
</dbReference>
<keyword evidence="4 9" id="KW-0732">Signal</keyword>
<keyword evidence="13" id="KW-1185">Reference proteome</keyword>
<dbReference type="Gene3D" id="3.30.200.20">
    <property type="entry name" value="Phosphorylase Kinase, domain 1"/>
    <property type="match status" value="1"/>
</dbReference>
<proteinExistence type="predicted"/>
<comment type="caution">
    <text evidence="11">The sequence shown here is derived from an EMBL/GenBank/DDBJ whole genome shotgun (WGS) entry which is preliminary data.</text>
</comment>
<dbReference type="FunFam" id="3.80.10.10:FF:000400">
    <property type="entry name" value="Nuclear pore complex protein NUP107"/>
    <property type="match status" value="1"/>
</dbReference>
<dbReference type="Pfam" id="PF07714">
    <property type="entry name" value="PK_Tyr_Ser-Thr"/>
    <property type="match status" value="1"/>
</dbReference>
<dbReference type="GO" id="GO:0004672">
    <property type="term" value="F:protein kinase activity"/>
    <property type="evidence" value="ECO:0007669"/>
    <property type="project" value="InterPro"/>
</dbReference>
<keyword evidence="7 8" id="KW-0472">Membrane</keyword>
<dbReference type="FunFam" id="1.10.510.10:FF:000095">
    <property type="entry name" value="protein STRUBBELIG-RECEPTOR FAMILY 8"/>
    <property type="match status" value="1"/>
</dbReference>
<dbReference type="FunFam" id="3.30.200.20:FF:000428">
    <property type="entry name" value="Inactive LRR receptor-like serine/threonine-protein kinase BIR2"/>
    <property type="match status" value="1"/>
</dbReference>
<protein>
    <recommendedName>
        <fullName evidence="10">Protein kinase domain-containing protein</fullName>
    </recommendedName>
</protein>
<keyword evidence="6 8" id="KW-1133">Transmembrane helix</keyword>
<keyword evidence="3 8" id="KW-0812">Transmembrane</keyword>
<dbReference type="InterPro" id="IPR032675">
    <property type="entry name" value="LRR_dom_sf"/>
</dbReference>
<gene>
    <name evidence="11" type="ORF">CEPIT_LOCUS15034</name>
    <name evidence="12" type="ORF">CEPIT_LOCUS37519</name>
</gene>
<feature type="signal peptide" evidence="9">
    <location>
        <begin position="1"/>
        <end position="24"/>
    </location>
</feature>